<protein>
    <recommendedName>
        <fullName evidence="1">C2H2-type domain-containing protein</fullName>
    </recommendedName>
</protein>
<dbReference type="EMBL" id="CP003321">
    <property type="protein sequence ID" value="AFL66380.1"/>
    <property type="molecule type" value="Genomic_DNA"/>
</dbReference>
<dbReference type="AlphaFoldDB" id="I3XR06"/>
<evidence type="ECO:0000259" key="1">
    <source>
        <dbReference type="PROSITE" id="PS00028"/>
    </source>
</evidence>
<feature type="domain" description="C2H2-type" evidence="1">
    <location>
        <begin position="58"/>
        <end position="79"/>
    </location>
</feature>
<dbReference type="KEGG" id="dfd:Desfe_0476"/>
<reference evidence="2 3" key="1">
    <citation type="journal article" date="2012" name="J. Bacteriol.">
        <title>Complete Genome Sequence of Desulfurococcus fermentans, a Hyperthermophilic Cellulolytic Crenarchaeon Isolated from a Freshwater Hot Spring in Kamchatka, Russia.</title>
        <authorList>
            <person name="Susanti D."/>
            <person name="Johnson E.F."/>
            <person name="Rodriguez J.R."/>
            <person name="Anderson I."/>
            <person name="Perevalova A.A."/>
            <person name="Kyrpides N."/>
            <person name="Lucas S."/>
            <person name="Han J."/>
            <person name="Lapidus A."/>
            <person name="Cheng J.F."/>
            <person name="Goodwin L."/>
            <person name="Pitluck S."/>
            <person name="Mavrommatis K."/>
            <person name="Peters L."/>
            <person name="Land M.L."/>
            <person name="Hauser L."/>
            <person name="Gopalan V."/>
            <person name="Chan P.P."/>
            <person name="Lowe T.M."/>
            <person name="Atomi H."/>
            <person name="Bonch-Osmolovskaya E.A."/>
            <person name="Woyke T."/>
            <person name="Mukhopadhyay B."/>
        </authorList>
    </citation>
    <scope>NUCLEOTIDE SEQUENCE [LARGE SCALE GENOMIC DNA]</scope>
    <source>
        <strain evidence="2 3">DSM 16532</strain>
    </source>
</reference>
<dbReference type="eggNOG" id="arCOG10177">
    <property type="taxonomic scope" value="Archaea"/>
</dbReference>
<accession>I3XR06</accession>
<dbReference type="InterPro" id="IPR013087">
    <property type="entry name" value="Znf_C2H2_type"/>
</dbReference>
<dbReference type="Proteomes" id="UP000006175">
    <property type="component" value="Chromosome"/>
</dbReference>
<organism evidence="2 3">
    <name type="scientific">Desulfurococcus amylolyticus DSM 16532</name>
    <dbReference type="NCBI Taxonomy" id="768672"/>
    <lineage>
        <taxon>Archaea</taxon>
        <taxon>Thermoproteota</taxon>
        <taxon>Thermoprotei</taxon>
        <taxon>Desulfurococcales</taxon>
        <taxon>Desulfurococcaceae</taxon>
        <taxon>Desulfurococcus</taxon>
    </lineage>
</organism>
<evidence type="ECO:0000313" key="3">
    <source>
        <dbReference type="Proteomes" id="UP000006175"/>
    </source>
</evidence>
<evidence type="ECO:0000313" key="2">
    <source>
        <dbReference type="EMBL" id="AFL66380.1"/>
    </source>
</evidence>
<sequence>MKCGECRFFTPYIPHPWMGYCPVLDKVSVNEAEGCSLFRGFSLNELSDILDSIGHLYCATCRTTITSREELEEHYRKGHVLTPHFIVYDWLYLETYVAD</sequence>
<name>I3XR06_DESAM</name>
<keyword evidence="3" id="KW-1185">Reference proteome</keyword>
<proteinExistence type="predicted"/>
<dbReference type="PROSITE" id="PS00028">
    <property type="entry name" value="ZINC_FINGER_C2H2_1"/>
    <property type="match status" value="1"/>
</dbReference>
<dbReference type="HOGENOM" id="CLU_2299492_0_0_2"/>
<gene>
    <name evidence="2" type="ORF">Desfe_0476</name>
</gene>